<evidence type="ECO:0000313" key="1">
    <source>
        <dbReference type="EMBL" id="KAL3583677.1"/>
    </source>
</evidence>
<reference evidence="1 2" key="1">
    <citation type="journal article" date="2024" name="Plant Biotechnol. J.">
        <title>Genome and CRISPR/Cas9 system of a widespread forest tree (Populus alba) in the world.</title>
        <authorList>
            <person name="Liu Y.J."/>
            <person name="Jiang P.F."/>
            <person name="Han X.M."/>
            <person name="Li X.Y."/>
            <person name="Wang H.M."/>
            <person name="Wang Y.J."/>
            <person name="Wang X.X."/>
            <person name="Zeng Q.Y."/>
        </authorList>
    </citation>
    <scope>NUCLEOTIDE SEQUENCE [LARGE SCALE GENOMIC DNA]</scope>
    <source>
        <strain evidence="2">cv. PAL-ZL1</strain>
    </source>
</reference>
<sequence>MERQKHFVLVHGACHGAWCWYKVATLLTSAGHKVTALDMAASGVHPKRVEELHTISDYFEPLMDFMTSLPPEERVILVGHSMGGLCSSAAMERCLVGLKFNLYQMQLWTLKIFLLEIRNSEKDLLFLESNLFVKIPSPKMSQLAQADSFMDSQYMFDNGPNNPPTSMLLGPDCLSIQLYQLSPAKVDLTLAKLLLRPHPLFSDEATQEEVWFTKEKYGSVPRVYIVCDQDKIIKEAIQRWMIEKNPPEEVKVIPGSDHMLMFSKPQETCSCLLEVAGKYA</sequence>
<accession>A0ACC4BZ14</accession>
<evidence type="ECO:0000313" key="2">
    <source>
        <dbReference type="Proteomes" id="UP000309997"/>
    </source>
</evidence>
<gene>
    <name evidence="1" type="ORF">D5086_014738</name>
</gene>
<organism evidence="1 2">
    <name type="scientific">Populus alba</name>
    <name type="common">White poplar</name>
    <dbReference type="NCBI Taxonomy" id="43335"/>
    <lineage>
        <taxon>Eukaryota</taxon>
        <taxon>Viridiplantae</taxon>
        <taxon>Streptophyta</taxon>
        <taxon>Embryophyta</taxon>
        <taxon>Tracheophyta</taxon>
        <taxon>Spermatophyta</taxon>
        <taxon>Magnoliopsida</taxon>
        <taxon>eudicotyledons</taxon>
        <taxon>Gunneridae</taxon>
        <taxon>Pentapetalae</taxon>
        <taxon>rosids</taxon>
        <taxon>fabids</taxon>
        <taxon>Malpighiales</taxon>
        <taxon>Salicaceae</taxon>
        <taxon>Saliceae</taxon>
        <taxon>Populus</taxon>
    </lineage>
</organism>
<dbReference type="EMBL" id="RCHU02000007">
    <property type="protein sequence ID" value="KAL3583677.1"/>
    <property type="molecule type" value="Genomic_DNA"/>
</dbReference>
<keyword evidence="2" id="KW-1185">Reference proteome</keyword>
<proteinExistence type="predicted"/>
<name>A0ACC4BZ14_POPAL</name>
<protein>
    <submittedName>
        <fullName evidence="1">Uncharacterized protein</fullName>
    </submittedName>
</protein>
<dbReference type="Proteomes" id="UP000309997">
    <property type="component" value="Unassembled WGS sequence"/>
</dbReference>
<comment type="caution">
    <text evidence="1">The sequence shown here is derived from an EMBL/GenBank/DDBJ whole genome shotgun (WGS) entry which is preliminary data.</text>
</comment>